<dbReference type="Proteomes" id="UP000054549">
    <property type="component" value="Unassembled WGS sequence"/>
</dbReference>
<dbReference type="InParanoid" id="A0A0C2S8N1"/>
<dbReference type="SUPFAM" id="SSF56112">
    <property type="entry name" value="Protein kinase-like (PK-like)"/>
    <property type="match status" value="1"/>
</dbReference>
<dbReference type="OrthoDB" id="4062651at2759"/>
<protein>
    <recommendedName>
        <fullName evidence="3">Protein kinase domain-containing protein</fullName>
    </recommendedName>
</protein>
<evidence type="ECO:0008006" key="3">
    <source>
        <dbReference type="Google" id="ProtNLM"/>
    </source>
</evidence>
<dbReference type="AlphaFoldDB" id="A0A0C2S8N1"/>
<gene>
    <name evidence="1" type="ORF">M378DRAFT_169646</name>
</gene>
<keyword evidence="2" id="KW-1185">Reference proteome</keyword>
<proteinExistence type="predicted"/>
<organism evidence="1 2">
    <name type="scientific">Amanita muscaria (strain Koide BX008)</name>
    <dbReference type="NCBI Taxonomy" id="946122"/>
    <lineage>
        <taxon>Eukaryota</taxon>
        <taxon>Fungi</taxon>
        <taxon>Dikarya</taxon>
        <taxon>Basidiomycota</taxon>
        <taxon>Agaricomycotina</taxon>
        <taxon>Agaricomycetes</taxon>
        <taxon>Agaricomycetidae</taxon>
        <taxon>Agaricales</taxon>
        <taxon>Pluteineae</taxon>
        <taxon>Amanitaceae</taxon>
        <taxon>Amanita</taxon>
    </lineage>
</organism>
<dbReference type="EMBL" id="KN818321">
    <property type="protein sequence ID" value="KIL59140.1"/>
    <property type="molecule type" value="Genomic_DNA"/>
</dbReference>
<accession>A0A0C2S8N1</accession>
<reference evidence="1 2" key="1">
    <citation type="submission" date="2014-04" db="EMBL/GenBank/DDBJ databases">
        <title>Evolutionary Origins and Diversification of the Mycorrhizal Mutualists.</title>
        <authorList>
            <consortium name="DOE Joint Genome Institute"/>
            <consortium name="Mycorrhizal Genomics Consortium"/>
            <person name="Kohler A."/>
            <person name="Kuo A."/>
            <person name="Nagy L.G."/>
            <person name="Floudas D."/>
            <person name="Copeland A."/>
            <person name="Barry K.W."/>
            <person name="Cichocki N."/>
            <person name="Veneault-Fourrey C."/>
            <person name="LaButti K."/>
            <person name="Lindquist E.A."/>
            <person name="Lipzen A."/>
            <person name="Lundell T."/>
            <person name="Morin E."/>
            <person name="Murat C."/>
            <person name="Riley R."/>
            <person name="Ohm R."/>
            <person name="Sun H."/>
            <person name="Tunlid A."/>
            <person name="Henrissat B."/>
            <person name="Grigoriev I.V."/>
            <person name="Hibbett D.S."/>
            <person name="Martin F."/>
        </authorList>
    </citation>
    <scope>NUCLEOTIDE SEQUENCE [LARGE SCALE GENOMIC DNA]</scope>
    <source>
        <strain evidence="1 2">Koide BX008</strain>
    </source>
</reference>
<dbReference type="InterPro" id="IPR011009">
    <property type="entry name" value="Kinase-like_dom_sf"/>
</dbReference>
<name>A0A0C2S8N1_AMAMK</name>
<evidence type="ECO:0000313" key="2">
    <source>
        <dbReference type="Proteomes" id="UP000054549"/>
    </source>
</evidence>
<dbReference type="HOGENOM" id="CLU_1721878_0_0_1"/>
<sequence>MECQSAFISRILDHNYIVPVLGIYDGSDGLRLASGHENEHSESVHDWLERSNPDLVARIRVILEVARTIRYIHSMDVALFSGCVESKYFFLDSNLSAKFEFIGLFAWWVTEASIYCHEEYSILVGCTYESNTSAFARLFQSVSSHFVFPTLL</sequence>
<evidence type="ECO:0000313" key="1">
    <source>
        <dbReference type="EMBL" id="KIL59140.1"/>
    </source>
</evidence>